<evidence type="ECO:0000256" key="1">
    <source>
        <dbReference type="ARBA" id="ARBA00004442"/>
    </source>
</evidence>
<evidence type="ECO:0000313" key="8">
    <source>
        <dbReference type="EMBL" id="EOR96278.1"/>
    </source>
</evidence>
<comment type="similarity">
    <text evidence="2">Belongs to the SusD family.</text>
</comment>
<dbReference type="eggNOG" id="COG0457">
    <property type="taxonomic scope" value="Bacteria"/>
</dbReference>
<comment type="subcellular location">
    <subcellularLocation>
        <location evidence="1">Cell outer membrane</location>
    </subcellularLocation>
</comment>
<evidence type="ECO:0000256" key="5">
    <source>
        <dbReference type="ARBA" id="ARBA00023237"/>
    </source>
</evidence>
<keyword evidence="5" id="KW-0998">Cell outer membrane</keyword>
<dbReference type="Proteomes" id="UP000014174">
    <property type="component" value="Unassembled WGS sequence"/>
</dbReference>
<dbReference type="EMBL" id="AQPN01000020">
    <property type="protein sequence ID" value="EOR96278.1"/>
    <property type="molecule type" value="Genomic_DNA"/>
</dbReference>
<gene>
    <name evidence="8" type="ORF">ADIARSV_0513</name>
</gene>
<dbReference type="STRING" id="1150600.ADIARSV_0513"/>
<dbReference type="Pfam" id="PF14322">
    <property type="entry name" value="SusD-like_3"/>
    <property type="match status" value="1"/>
</dbReference>
<dbReference type="Pfam" id="PF07980">
    <property type="entry name" value="SusD_RagB"/>
    <property type="match status" value="1"/>
</dbReference>
<dbReference type="PROSITE" id="PS51257">
    <property type="entry name" value="PROKAR_LIPOPROTEIN"/>
    <property type="match status" value="1"/>
</dbReference>
<feature type="domain" description="SusD-like N-terminal" evidence="7">
    <location>
        <begin position="23"/>
        <end position="225"/>
    </location>
</feature>
<protein>
    <submittedName>
        <fullName evidence="8">Uncharacterized protein</fullName>
    </submittedName>
</protein>
<organism evidence="8 9">
    <name type="scientific">Arcticibacter svalbardensis MN12-7</name>
    <dbReference type="NCBI Taxonomy" id="1150600"/>
    <lineage>
        <taxon>Bacteria</taxon>
        <taxon>Pseudomonadati</taxon>
        <taxon>Bacteroidota</taxon>
        <taxon>Sphingobacteriia</taxon>
        <taxon>Sphingobacteriales</taxon>
        <taxon>Sphingobacteriaceae</taxon>
        <taxon>Arcticibacter</taxon>
    </lineage>
</organism>
<keyword evidence="4" id="KW-0472">Membrane</keyword>
<sequence>MKTKIHIALLLVLTICSCDKTDDWLDAKQNKNDLVPTKLADFQSLLDNPLMYLDYPSIGLIGADNFQVTDANWLLGTVTERNAYIWKKDVFEGSSNAEWLNSYQKISYANIVLDGLDKITVEPGDLVRLNEIKGSALFFRSFAFYGLVQTFSKPYLPSTAASDPGIPILLSSDVNVNISRSQVKTVYEQIIQDLSTAENLLPLLPSHLTHPSGVAAQALLARVHLAMGNYEQALIYSSKVLQSFNTLVDFNSLTESVSRQFATVAANPPGMLFYAESLGYGILRSDSRNTVNPNLYQQYLPGDLRKGIFYRDYGTGRVTFKGSLTGSTRQFAGLASNEVYLINAEANIRLNHIAEGLDILNKLLKNRFKPELFQPYSTTDAEEALKIVLTERRKELPYTGQLRWEDLRRLNSDPRFAKSISHTVNGVEYILPPEDLRYVFPIPDDELRYNTMEQNLR</sequence>
<accession>R9GX96</accession>
<keyword evidence="9" id="KW-1185">Reference proteome</keyword>
<dbReference type="SUPFAM" id="SSF48452">
    <property type="entry name" value="TPR-like"/>
    <property type="match status" value="1"/>
</dbReference>
<dbReference type="InterPro" id="IPR011990">
    <property type="entry name" value="TPR-like_helical_dom_sf"/>
</dbReference>
<reference evidence="8 9" key="1">
    <citation type="journal article" date="2013" name="Genome Announc.">
        <title>Draft Genome Sequence of Arcticibacter svalbardensis Strain MN12-7T, a Member of the Family Sphingobacteriaceae Isolated from an Arctic Soil Sample.</title>
        <authorList>
            <person name="Shivaji S."/>
            <person name="Ara S."/>
            <person name="Prasad S."/>
            <person name="Manasa B.P."/>
            <person name="Begum Z."/>
            <person name="Singh A."/>
            <person name="Kumar Pinnaka A."/>
        </authorList>
    </citation>
    <scope>NUCLEOTIDE SEQUENCE [LARGE SCALE GENOMIC DNA]</scope>
    <source>
        <strain evidence="8 9">MN12-7</strain>
    </source>
</reference>
<dbReference type="AlphaFoldDB" id="R9GX96"/>
<feature type="domain" description="RagB/SusD" evidence="6">
    <location>
        <begin position="338"/>
        <end position="454"/>
    </location>
</feature>
<evidence type="ECO:0000256" key="2">
    <source>
        <dbReference type="ARBA" id="ARBA00006275"/>
    </source>
</evidence>
<dbReference type="OrthoDB" id="653598at2"/>
<comment type="caution">
    <text evidence="8">The sequence shown here is derived from an EMBL/GenBank/DDBJ whole genome shotgun (WGS) entry which is preliminary data.</text>
</comment>
<dbReference type="InterPro" id="IPR033985">
    <property type="entry name" value="SusD-like_N"/>
</dbReference>
<proteinExistence type="inferred from homology"/>
<dbReference type="GO" id="GO:0009279">
    <property type="term" value="C:cell outer membrane"/>
    <property type="evidence" value="ECO:0007669"/>
    <property type="project" value="UniProtKB-SubCell"/>
</dbReference>
<evidence type="ECO:0000259" key="7">
    <source>
        <dbReference type="Pfam" id="PF14322"/>
    </source>
</evidence>
<evidence type="ECO:0000259" key="6">
    <source>
        <dbReference type="Pfam" id="PF07980"/>
    </source>
</evidence>
<dbReference type="RefSeq" id="WP_016193762.1">
    <property type="nucleotide sequence ID" value="NZ_AQPN01000020.1"/>
</dbReference>
<evidence type="ECO:0000256" key="3">
    <source>
        <dbReference type="ARBA" id="ARBA00022729"/>
    </source>
</evidence>
<evidence type="ECO:0000313" key="9">
    <source>
        <dbReference type="Proteomes" id="UP000014174"/>
    </source>
</evidence>
<evidence type="ECO:0000256" key="4">
    <source>
        <dbReference type="ARBA" id="ARBA00023136"/>
    </source>
</evidence>
<dbReference type="InterPro" id="IPR012944">
    <property type="entry name" value="SusD_RagB_dom"/>
</dbReference>
<name>R9GX96_9SPHI</name>
<dbReference type="Gene3D" id="1.25.40.390">
    <property type="match status" value="1"/>
</dbReference>
<keyword evidence="3" id="KW-0732">Signal</keyword>